<dbReference type="InterPro" id="IPR028082">
    <property type="entry name" value="Peripla_BP_I"/>
</dbReference>
<feature type="compositionally biased region" description="Low complexity" evidence="10">
    <location>
        <begin position="874"/>
        <end position="884"/>
    </location>
</feature>
<feature type="compositionally biased region" description="Basic and acidic residues" evidence="10">
    <location>
        <begin position="731"/>
        <end position="747"/>
    </location>
</feature>
<dbReference type="InterPro" id="IPR019588">
    <property type="entry name" value="Metabotropic_Glu_rcpt_Homer-bd"/>
</dbReference>
<feature type="domain" description="G-protein coupled receptors family 3 profile" evidence="12">
    <location>
        <begin position="363"/>
        <end position="625"/>
    </location>
</feature>
<dbReference type="CDD" id="cd15449">
    <property type="entry name" value="7tmC_mGluR1"/>
    <property type="match status" value="1"/>
</dbReference>
<keyword evidence="9" id="KW-0807">Transducer</keyword>
<feature type="transmembrane region" description="Helical" evidence="11">
    <location>
        <begin position="365"/>
        <end position="388"/>
    </location>
</feature>
<feature type="transmembrane region" description="Helical" evidence="11">
    <location>
        <begin position="524"/>
        <end position="543"/>
    </location>
</feature>
<evidence type="ECO:0000256" key="7">
    <source>
        <dbReference type="ARBA" id="ARBA00023170"/>
    </source>
</evidence>
<feature type="compositionally biased region" description="Polar residues" evidence="10">
    <location>
        <begin position="697"/>
        <end position="718"/>
    </location>
</feature>
<dbReference type="InterPro" id="IPR050726">
    <property type="entry name" value="mGluR"/>
</dbReference>
<feature type="transmembrane region" description="Helical" evidence="11">
    <location>
        <begin position="400"/>
        <end position="421"/>
    </location>
</feature>
<feature type="region of interest" description="Disordered" evidence="10">
    <location>
        <begin position="696"/>
        <end position="780"/>
    </location>
</feature>
<comment type="caution">
    <text evidence="13">The sequence shown here is derived from an EMBL/GenBank/DDBJ whole genome shotgun (WGS) entry which is preliminary data.</text>
</comment>
<dbReference type="PANTHER" id="PTHR24060">
    <property type="entry name" value="METABOTROPIC GLUTAMATE RECEPTOR"/>
    <property type="match status" value="1"/>
</dbReference>
<dbReference type="InterPro" id="IPR001256">
    <property type="entry name" value="GPCR_3_mGluR1"/>
</dbReference>
<evidence type="ECO:0000256" key="9">
    <source>
        <dbReference type="ARBA" id="ARBA00023224"/>
    </source>
</evidence>
<dbReference type="InterPro" id="IPR011500">
    <property type="entry name" value="GPCR_3_9-Cys_dom"/>
</dbReference>
<keyword evidence="5" id="KW-0297">G-protein coupled receptor</keyword>
<evidence type="ECO:0000256" key="2">
    <source>
        <dbReference type="ARBA" id="ARBA00022475"/>
    </source>
</evidence>
<keyword evidence="7 13" id="KW-0675">Receptor</keyword>
<name>A0ABQ8LNT1_LABRO</name>
<feature type="region of interest" description="Disordered" evidence="10">
    <location>
        <begin position="838"/>
        <end position="905"/>
    </location>
</feature>
<keyword evidence="2" id="KW-1003">Cell membrane</keyword>
<keyword evidence="14" id="KW-1185">Reference proteome</keyword>
<accession>A0ABQ8LNT1</accession>
<evidence type="ECO:0000313" key="13">
    <source>
        <dbReference type="EMBL" id="KAI2652050.1"/>
    </source>
</evidence>
<evidence type="ECO:0000256" key="8">
    <source>
        <dbReference type="ARBA" id="ARBA00023180"/>
    </source>
</evidence>
<dbReference type="Pfam" id="PF07562">
    <property type="entry name" value="NCD3G"/>
    <property type="match status" value="1"/>
</dbReference>
<evidence type="ECO:0000259" key="12">
    <source>
        <dbReference type="PROSITE" id="PS50259"/>
    </source>
</evidence>
<evidence type="ECO:0000256" key="6">
    <source>
        <dbReference type="ARBA" id="ARBA00023136"/>
    </source>
</evidence>
<dbReference type="InterPro" id="IPR017978">
    <property type="entry name" value="GPCR_3_C"/>
</dbReference>
<feature type="transmembrane region" description="Helical" evidence="11">
    <location>
        <begin position="555"/>
        <end position="577"/>
    </location>
</feature>
<sequence>MKLQTEEVQSFNDYFLRLRLDTNTRNPWFAEFWQYRFQCRIPGHPQENHNYQKICTGNESLKDNYVQDSKMGFVINAIYAMAHGLHDMHKELCPDYVGLCEAMDPIDGSKLLDYILKTSFTGVSGEEVYFDVNGDSPGRLDLAPLPAHAKRCVSDGNGLGVEQISCLKEMLQSSPLQYPDAVSSCHPGCTRTKDDSSTAAKTAIALYDIMNLQYVEELGRYDYINVGSWHEGLLSISDYKLMTNRTEMVRSVCSEPCSKGQIKVIRKGEVSCCWICTTCKDNEYVQDEFTCRACELGWWPDDELADSVQPISHFGSSPITPLYALRILLTQHPTLSLPLGCEPRVILTALCSSEQSWITVSVESIVAVVFSCLGILVTLFVTFIFIQYRDTPVVKSSSRELCYIILAGIFLGYICPFTLIARPTVTSCYLQRLLVGLSSAMCYSALVTKTNRIARILAGSKKKICTRKPRFMSAWAQVVIAFILISLQLAVEVTLIVLEPPEPVKSYPSIREVYLICNTSNVGVVAPLGYNGLLIMSCTYYAFKTRNVPANFNEAKYIAFTMYTTCIIWLAFVPIYFGSNYKIITTSFSVSLSVTVALGCMFTPKMYIIIAKPERNVRSAFTTSDVVRMHVGDGKAAPCQSNSILNMFRRKKKNNNATGSTNPNGKSVSWSESGARPQGRGSSVFHRLSVHVRRQAVGQSQTAVIRPLTNASQPSQSEYDAGLNTAPNGSHPDDKDLYNLSEGHDGGPQHPTTHEGGLPPSYSPPNLIDHSTDCPQGGPVDTLSSTVPDFDQFVIGTGNKPSPVANQLPLPLQGEAFPEEGSEMEALDLIQGFLCESATQEEEEEEEEGVEEELAQSKLTLLTPPSPFRDSLQSGGSIPGSPGSDNNPHFSQNMNYAPKQSSFTL</sequence>
<feature type="compositionally biased region" description="Polar residues" evidence="10">
    <location>
        <begin position="885"/>
        <end position="905"/>
    </location>
</feature>
<feature type="transmembrane region" description="Helical" evidence="11">
    <location>
        <begin position="475"/>
        <end position="498"/>
    </location>
</feature>
<dbReference type="Gene3D" id="2.10.50.30">
    <property type="entry name" value="GPCR, family 3, nine cysteines domain"/>
    <property type="match status" value="1"/>
</dbReference>
<dbReference type="PROSITE" id="PS00980">
    <property type="entry name" value="G_PROTEIN_RECEP_F3_2"/>
    <property type="match status" value="1"/>
</dbReference>
<feature type="transmembrane region" description="Helical" evidence="11">
    <location>
        <begin position="583"/>
        <end position="602"/>
    </location>
</feature>
<dbReference type="Gene3D" id="3.40.50.2300">
    <property type="match status" value="2"/>
</dbReference>
<dbReference type="SUPFAM" id="SSF53822">
    <property type="entry name" value="Periplasmic binding protein-like I"/>
    <property type="match status" value="1"/>
</dbReference>
<feature type="compositionally biased region" description="Polar residues" evidence="10">
    <location>
        <begin position="655"/>
        <end position="672"/>
    </location>
</feature>
<evidence type="ECO:0000256" key="5">
    <source>
        <dbReference type="ARBA" id="ARBA00023040"/>
    </source>
</evidence>
<dbReference type="InterPro" id="IPR000337">
    <property type="entry name" value="GPCR_3"/>
</dbReference>
<evidence type="ECO:0000256" key="3">
    <source>
        <dbReference type="ARBA" id="ARBA00022692"/>
    </source>
</evidence>
<dbReference type="PROSITE" id="PS00981">
    <property type="entry name" value="G_PROTEIN_RECEP_F3_3"/>
    <property type="match status" value="1"/>
</dbReference>
<feature type="compositionally biased region" description="Acidic residues" evidence="10">
    <location>
        <begin position="839"/>
        <end position="854"/>
    </location>
</feature>
<organism evidence="13 14">
    <name type="scientific">Labeo rohita</name>
    <name type="common">Indian major carp</name>
    <name type="synonym">Cyprinus rohita</name>
    <dbReference type="NCBI Taxonomy" id="84645"/>
    <lineage>
        <taxon>Eukaryota</taxon>
        <taxon>Metazoa</taxon>
        <taxon>Chordata</taxon>
        <taxon>Craniata</taxon>
        <taxon>Vertebrata</taxon>
        <taxon>Euteleostomi</taxon>
        <taxon>Actinopterygii</taxon>
        <taxon>Neopterygii</taxon>
        <taxon>Teleostei</taxon>
        <taxon>Ostariophysi</taxon>
        <taxon>Cypriniformes</taxon>
        <taxon>Cyprinidae</taxon>
        <taxon>Labeoninae</taxon>
        <taxon>Labeonini</taxon>
        <taxon>Labeo</taxon>
    </lineage>
</organism>
<evidence type="ECO:0000256" key="4">
    <source>
        <dbReference type="ARBA" id="ARBA00022989"/>
    </source>
</evidence>
<dbReference type="InterPro" id="IPR038550">
    <property type="entry name" value="GPCR_3_9-Cys_sf"/>
</dbReference>
<feature type="transmembrane region" description="Helical" evidence="11">
    <location>
        <begin position="433"/>
        <end position="454"/>
    </location>
</feature>
<dbReference type="InterPro" id="IPR017979">
    <property type="entry name" value="GPCR_3_CS"/>
</dbReference>
<dbReference type="Pfam" id="PF01094">
    <property type="entry name" value="ANF_receptor"/>
    <property type="match status" value="1"/>
</dbReference>
<dbReference type="EMBL" id="JACTAM010000020">
    <property type="protein sequence ID" value="KAI2652050.1"/>
    <property type="molecule type" value="Genomic_DNA"/>
</dbReference>
<comment type="subcellular location">
    <subcellularLocation>
        <location evidence="1">Cell membrane</location>
        <topology evidence="1">Multi-pass membrane protein</topology>
    </subcellularLocation>
</comment>
<dbReference type="PRINTS" id="PR00248">
    <property type="entry name" value="GPCRMGR"/>
</dbReference>
<reference evidence="13 14" key="1">
    <citation type="submission" date="2022-01" db="EMBL/GenBank/DDBJ databases">
        <title>A high-quality chromosome-level genome assembly of rohu carp, Labeo rohita.</title>
        <authorList>
            <person name="Arick M.A. II"/>
            <person name="Hsu C.-Y."/>
            <person name="Magbanua Z."/>
            <person name="Pechanova O."/>
            <person name="Grover C."/>
            <person name="Miller E."/>
            <person name="Thrash A."/>
            <person name="Ezzel L."/>
            <person name="Alam S."/>
            <person name="Benzie J."/>
            <person name="Hamilton M."/>
            <person name="Karsi A."/>
            <person name="Lawrence M.L."/>
            <person name="Peterson D.G."/>
        </authorList>
    </citation>
    <scope>NUCLEOTIDE SEQUENCE [LARGE SCALE GENOMIC DNA]</scope>
    <source>
        <strain evidence="14">BAU-BD-2019</strain>
        <tissue evidence="13">Blood</tissue>
    </source>
</reference>
<evidence type="ECO:0000313" key="14">
    <source>
        <dbReference type="Proteomes" id="UP000830375"/>
    </source>
</evidence>
<keyword evidence="4 11" id="KW-1133">Transmembrane helix</keyword>
<feature type="region of interest" description="Disordered" evidence="10">
    <location>
        <begin position="653"/>
        <end position="682"/>
    </location>
</feature>
<proteinExistence type="predicted"/>
<dbReference type="Proteomes" id="UP000830375">
    <property type="component" value="Unassembled WGS sequence"/>
</dbReference>
<dbReference type="Pfam" id="PF10606">
    <property type="entry name" value="GluR_Homer-bdg"/>
    <property type="match status" value="1"/>
</dbReference>
<dbReference type="InterPro" id="IPR001828">
    <property type="entry name" value="ANF_lig-bd_rcpt"/>
</dbReference>
<dbReference type="PRINTS" id="PR01051">
    <property type="entry name" value="MTABOTROPC1R"/>
</dbReference>
<protein>
    <submittedName>
        <fullName evidence="13">Metabotropic glutamate receptor 1</fullName>
    </submittedName>
</protein>
<keyword evidence="8" id="KW-0325">Glycoprotein</keyword>
<dbReference type="SMART" id="SM01229">
    <property type="entry name" value="GluR_Homer-bdg"/>
    <property type="match status" value="1"/>
</dbReference>
<evidence type="ECO:0000256" key="10">
    <source>
        <dbReference type="SAM" id="MobiDB-lite"/>
    </source>
</evidence>
<evidence type="ECO:0000256" key="1">
    <source>
        <dbReference type="ARBA" id="ARBA00004651"/>
    </source>
</evidence>
<dbReference type="Pfam" id="PF00003">
    <property type="entry name" value="7tm_3"/>
    <property type="match status" value="1"/>
</dbReference>
<evidence type="ECO:0000256" key="11">
    <source>
        <dbReference type="SAM" id="Phobius"/>
    </source>
</evidence>
<gene>
    <name evidence="13" type="ORF">H4Q32_014878</name>
</gene>
<dbReference type="PROSITE" id="PS50259">
    <property type="entry name" value="G_PROTEIN_RECEP_F3_4"/>
    <property type="match status" value="1"/>
</dbReference>
<keyword evidence="6 11" id="KW-0472">Membrane</keyword>
<keyword evidence="3 11" id="KW-0812">Transmembrane</keyword>